<dbReference type="RefSeq" id="WP_116693318.1">
    <property type="nucleotide sequence ID" value="NZ_QEHR01000002.1"/>
</dbReference>
<dbReference type="EMBL" id="QEHR01000002">
    <property type="protein sequence ID" value="PVW16301.1"/>
    <property type="molecule type" value="Genomic_DNA"/>
</dbReference>
<organism evidence="1 2">
    <name type="scientific">Marixanthomonas spongiae</name>
    <dbReference type="NCBI Taxonomy" id="2174845"/>
    <lineage>
        <taxon>Bacteria</taxon>
        <taxon>Pseudomonadati</taxon>
        <taxon>Bacteroidota</taxon>
        <taxon>Flavobacteriia</taxon>
        <taxon>Flavobacteriales</taxon>
        <taxon>Flavobacteriaceae</taxon>
        <taxon>Marixanthomonas</taxon>
    </lineage>
</organism>
<comment type="caution">
    <text evidence="1">The sequence shown here is derived from an EMBL/GenBank/DDBJ whole genome shotgun (WGS) entry which is preliminary data.</text>
</comment>
<keyword evidence="2" id="KW-1185">Reference proteome</keyword>
<sequence>MKNNSLLIGLLIVITFWSCSSDDDNPIQNTEIESNFILDGTNFSIPNGFIIENFGFNNNQQTVFLLDGLIINKEYYGVGCDYSTNLTNGIIFNEIVSSTNGLQSGTYNYHPNQNDFTIEDVTVLTNIVVENNCVVSSESITSDGQITKATLDVEREGNSYILDFSINTKDFGTINGTYAGNLQLTQDLSE</sequence>
<accession>A0A2U0I5B3</accession>
<gene>
    <name evidence="1" type="ORF">DDV96_03285</name>
</gene>
<protein>
    <submittedName>
        <fullName evidence="1">Uncharacterized protein</fullName>
    </submittedName>
</protein>
<evidence type="ECO:0000313" key="2">
    <source>
        <dbReference type="Proteomes" id="UP000245962"/>
    </source>
</evidence>
<dbReference type="Proteomes" id="UP000245962">
    <property type="component" value="Unassembled WGS sequence"/>
</dbReference>
<name>A0A2U0I5B3_9FLAO</name>
<proteinExistence type="predicted"/>
<dbReference type="AlphaFoldDB" id="A0A2U0I5B3"/>
<reference evidence="1 2" key="1">
    <citation type="submission" date="2018-04" db="EMBL/GenBank/DDBJ databases">
        <title>Marixanthomonas spongiae HN-E44 sp. nov., isolated from a marine sponge.</title>
        <authorList>
            <person name="Luo L."/>
            <person name="Zhuang L."/>
        </authorList>
    </citation>
    <scope>NUCLEOTIDE SEQUENCE [LARGE SCALE GENOMIC DNA]</scope>
    <source>
        <strain evidence="1 2">HN-E44</strain>
    </source>
</reference>
<dbReference type="OrthoDB" id="1448746at2"/>
<evidence type="ECO:0000313" key="1">
    <source>
        <dbReference type="EMBL" id="PVW16301.1"/>
    </source>
</evidence>